<evidence type="ECO:0000256" key="2">
    <source>
        <dbReference type="ARBA" id="ARBA00004877"/>
    </source>
</evidence>
<evidence type="ECO:0000256" key="12">
    <source>
        <dbReference type="ARBA" id="ARBA00023316"/>
    </source>
</evidence>
<dbReference type="GO" id="GO:0015074">
    <property type="term" value="P:DNA integration"/>
    <property type="evidence" value="ECO:0007669"/>
    <property type="project" value="InterPro"/>
</dbReference>
<evidence type="ECO:0000313" key="15">
    <source>
        <dbReference type="EMBL" id="KAF8378546.1"/>
    </source>
</evidence>
<evidence type="ECO:0000256" key="3">
    <source>
        <dbReference type="ARBA" id="ARBA00006351"/>
    </source>
</evidence>
<dbReference type="CDD" id="cd06429">
    <property type="entry name" value="GT8_like_1"/>
    <property type="match status" value="1"/>
</dbReference>
<dbReference type="GO" id="GO:0000139">
    <property type="term" value="C:Golgi membrane"/>
    <property type="evidence" value="ECO:0007669"/>
    <property type="project" value="UniProtKB-SubCell"/>
</dbReference>
<keyword evidence="10" id="KW-0472">Membrane</keyword>
<evidence type="ECO:0000256" key="4">
    <source>
        <dbReference type="ARBA" id="ARBA00022676"/>
    </source>
</evidence>
<dbReference type="PANTHER" id="PTHR32116">
    <property type="entry name" value="GALACTURONOSYLTRANSFERASE 4-RELATED"/>
    <property type="match status" value="1"/>
</dbReference>
<protein>
    <recommendedName>
        <fullName evidence="14">Integrase catalytic domain-containing protein</fullName>
    </recommendedName>
</protein>
<keyword evidence="16" id="KW-1185">Reference proteome</keyword>
<accession>A0A834YAG1</accession>
<evidence type="ECO:0000256" key="6">
    <source>
        <dbReference type="ARBA" id="ARBA00022692"/>
    </source>
</evidence>
<dbReference type="InterPro" id="IPR001584">
    <property type="entry name" value="Integrase_cat-core"/>
</dbReference>
<evidence type="ECO:0000256" key="13">
    <source>
        <dbReference type="SAM" id="MobiDB-lite"/>
    </source>
</evidence>
<dbReference type="SUPFAM" id="SSF53098">
    <property type="entry name" value="Ribonuclease H-like"/>
    <property type="match status" value="1"/>
</dbReference>
<dbReference type="InterPro" id="IPR029993">
    <property type="entry name" value="GAUT"/>
</dbReference>
<dbReference type="FunFam" id="3.90.550.10:FF:000056">
    <property type="entry name" value="Hexosyltransferase"/>
    <property type="match status" value="1"/>
</dbReference>
<dbReference type="InterPro" id="IPR012337">
    <property type="entry name" value="RNaseH-like_sf"/>
</dbReference>
<dbReference type="PANTHER" id="PTHR32116:SF20">
    <property type="entry name" value="HEXOSYLTRANSFERASE GAUT11"/>
    <property type="match status" value="1"/>
</dbReference>
<keyword evidence="7" id="KW-0735">Signal-anchor</keyword>
<dbReference type="GO" id="GO:0071555">
    <property type="term" value="P:cell wall organization"/>
    <property type="evidence" value="ECO:0007669"/>
    <property type="project" value="UniProtKB-KW"/>
</dbReference>
<dbReference type="UniPathway" id="UPA00845"/>
<comment type="pathway">
    <text evidence="2">Glycan metabolism; pectin biosynthesis.</text>
</comment>
<comment type="caution">
    <text evidence="15">The sequence shown here is derived from an EMBL/GenBank/DDBJ whole genome shotgun (WGS) entry which is preliminary data.</text>
</comment>
<dbReference type="PROSITE" id="PS50994">
    <property type="entry name" value="INTEGRASE"/>
    <property type="match status" value="1"/>
</dbReference>
<keyword evidence="8" id="KW-1133">Transmembrane helix</keyword>
<evidence type="ECO:0000256" key="9">
    <source>
        <dbReference type="ARBA" id="ARBA00023034"/>
    </source>
</evidence>
<reference evidence="15 16" key="1">
    <citation type="submission" date="2020-04" db="EMBL/GenBank/DDBJ databases">
        <title>Plant Genome Project.</title>
        <authorList>
            <person name="Zhang R.-G."/>
        </authorList>
    </citation>
    <scope>NUCLEOTIDE SEQUENCE [LARGE SCALE GENOMIC DNA]</scope>
    <source>
        <strain evidence="15">YNK0</strain>
        <tissue evidence="15">Leaf</tissue>
    </source>
</reference>
<evidence type="ECO:0000256" key="8">
    <source>
        <dbReference type="ARBA" id="ARBA00022989"/>
    </source>
</evidence>
<evidence type="ECO:0000256" key="11">
    <source>
        <dbReference type="ARBA" id="ARBA00023180"/>
    </source>
</evidence>
<dbReference type="InterPro" id="IPR036397">
    <property type="entry name" value="RNaseH_sf"/>
</dbReference>
<evidence type="ECO:0000256" key="7">
    <source>
        <dbReference type="ARBA" id="ARBA00022968"/>
    </source>
</evidence>
<dbReference type="Gene3D" id="3.10.20.370">
    <property type="match status" value="1"/>
</dbReference>
<evidence type="ECO:0000256" key="10">
    <source>
        <dbReference type="ARBA" id="ARBA00023136"/>
    </source>
</evidence>
<dbReference type="AlphaFoldDB" id="A0A834YAG1"/>
<dbReference type="InterPro" id="IPR002495">
    <property type="entry name" value="Glyco_trans_8"/>
</dbReference>
<feature type="domain" description="Integrase catalytic" evidence="14">
    <location>
        <begin position="908"/>
        <end position="1002"/>
    </location>
</feature>
<keyword evidence="5" id="KW-0808">Transferase</keyword>
<evidence type="ECO:0000259" key="14">
    <source>
        <dbReference type="PROSITE" id="PS50994"/>
    </source>
</evidence>
<keyword evidence="9" id="KW-0333">Golgi apparatus</keyword>
<dbReference type="CDD" id="cd09274">
    <property type="entry name" value="RNase_HI_RT_Ty3"/>
    <property type="match status" value="1"/>
</dbReference>
<dbReference type="InterPro" id="IPR029044">
    <property type="entry name" value="Nucleotide-diphossugar_trans"/>
</dbReference>
<dbReference type="Gene3D" id="3.90.550.10">
    <property type="entry name" value="Spore Coat Polysaccharide Biosynthesis Protein SpsA, Chain A"/>
    <property type="match status" value="1"/>
</dbReference>
<dbReference type="OrthoDB" id="695013at2759"/>
<evidence type="ECO:0000256" key="1">
    <source>
        <dbReference type="ARBA" id="ARBA00004323"/>
    </source>
</evidence>
<dbReference type="Proteomes" id="UP000655225">
    <property type="component" value="Unassembled WGS sequence"/>
</dbReference>
<proteinExistence type="inferred from homology"/>
<gene>
    <name evidence="15" type="ORF">HHK36_029889</name>
</gene>
<dbReference type="SUPFAM" id="SSF53448">
    <property type="entry name" value="Nucleotide-diphospho-sugar transferases"/>
    <property type="match status" value="1"/>
</dbReference>
<name>A0A834YAG1_TETSI</name>
<dbReference type="InterPro" id="IPR041577">
    <property type="entry name" value="RT_RNaseH_2"/>
</dbReference>
<dbReference type="Pfam" id="PF01501">
    <property type="entry name" value="Glyco_transf_8"/>
    <property type="match status" value="1"/>
</dbReference>
<feature type="region of interest" description="Disordered" evidence="13">
    <location>
        <begin position="494"/>
        <end position="514"/>
    </location>
</feature>
<comment type="subcellular location">
    <subcellularLocation>
        <location evidence="1">Golgi apparatus membrane</location>
        <topology evidence="1">Single-pass type II membrane protein</topology>
    </subcellularLocation>
</comment>
<dbReference type="Pfam" id="PF17919">
    <property type="entry name" value="RT_RNaseH_2"/>
    <property type="match status" value="1"/>
</dbReference>
<dbReference type="Gene3D" id="3.30.420.10">
    <property type="entry name" value="Ribonuclease H-like superfamily/Ribonuclease H"/>
    <property type="match status" value="1"/>
</dbReference>
<keyword evidence="6" id="KW-0812">Transmembrane</keyword>
<comment type="similarity">
    <text evidence="3">Belongs to the glycosyltransferase 8 family.</text>
</comment>
<evidence type="ECO:0000313" key="16">
    <source>
        <dbReference type="Proteomes" id="UP000655225"/>
    </source>
</evidence>
<keyword evidence="4" id="KW-0328">Glycosyltransferase</keyword>
<organism evidence="15 16">
    <name type="scientific">Tetracentron sinense</name>
    <name type="common">Spur-leaf</name>
    <dbReference type="NCBI Taxonomy" id="13715"/>
    <lineage>
        <taxon>Eukaryota</taxon>
        <taxon>Viridiplantae</taxon>
        <taxon>Streptophyta</taxon>
        <taxon>Embryophyta</taxon>
        <taxon>Tracheophyta</taxon>
        <taxon>Spermatophyta</taxon>
        <taxon>Magnoliopsida</taxon>
        <taxon>Trochodendrales</taxon>
        <taxon>Trochodendraceae</taxon>
        <taxon>Tetracentron</taxon>
    </lineage>
</organism>
<keyword evidence="12" id="KW-0961">Cell wall biogenesis/degradation</keyword>
<dbReference type="EMBL" id="JABCRI010000023">
    <property type="protein sequence ID" value="KAF8378546.1"/>
    <property type="molecule type" value="Genomic_DNA"/>
</dbReference>
<sequence>MTLAKAYVIIAKEHNNLQLAWELSSKIRSCQLLLSKAAMRGKPITLDEAQPIVKGLSLLIYKAQDAHYDIATTILTMKSHIQALEERANAATVQNTFFGKLATEVLPKGLHCLNVKLTADWLKNSVLWELADEKSNSPRLVDNNLYHFCIFSDNVLATFAVVNSTISNTDHPKQIVFHIVTNGVSYGPMQAWYLRNDFKGSTIEVQNIEKFSWLNITYSPVVKQLLDVGPQDPKTEAKFQNLKHISLLNHLRFYIPEMYPLLEKIVFLDDDVVVQKDLTPLFSLDLHGNVNGAVETCLEAFHRYYKYLNFSNPIISSKIDPQACGWAFGMNVFDLIAWKKANVTSRYHYWQEQNSDRMLWKLGTLPPGLLTFYGLTEPLDRRWHVLGLGYDLNIDSRLIESAAVIHFNGNMKPWLKLAITRATAALPLYYLVNIPHPDYHLGVQMWKPATLIQAFEHAKFQDEVVTVTTRKSAFCMNSNRPALLPAPNGSAHLRPTPSLLRPAPPVRRLSPTEQADRQSKGLCFNCYEQFKLGHHCKRPQLLLLEADIYSNEDHEDANAIDNEAANILEVEISIHALMRLTQPETMRLNGFRLNSLFFESFTSHTLRVHRLFHGTFPSHGGRCRCDIVLGTHWLRSLGAIVWNFANLAMQFSLNRCAIQLDSFTWIKEAKIAFATLKTVMSSTPILALPDFSKIFFVEYDASGHGIGALLMQEGRPLAFLSKALSGKNLNLSTYDKEMLAIVFAVNKWRPYLLGRHCKIIMDHRSPKFFLEQQISFIEQQKWVTKLLGYDYEIIYRRGSENSVVDALSRQVDTSCVHAISSPIFLSIDAIVQDCLNEPDLSALIERLKNSQLVPNYSYDGKILRYKGRIVVPPSSPWCGIKSAMKLFVAECDICQRNKAETVSPPGLLQPLPIPNEVFMDFIDGLPNLFQKTSIMVVVDRFSKSAHFSMLAHPYTTSSIAAIFVRDVARLHGMPRSIVSDRDPIFTNQFWEEFFTLQGSSLC</sequence>
<dbReference type="GO" id="GO:0003676">
    <property type="term" value="F:nucleic acid binding"/>
    <property type="evidence" value="ECO:0007669"/>
    <property type="project" value="InterPro"/>
</dbReference>
<evidence type="ECO:0000256" key="5">
    <source>
        <dbReference type="ARBA" id="ARBA00022679"/>
    </source>
</evidence>
<dbReference type="InterPro" id="IPR043502">
    <property type="entry name" value="DNA/RNA_pol_sf"/>
</dbReference>
<dbReference type="GO" id="GO:0047262">
    <property type="term" value="F:polygalacturonate 4-alpha-galacturonosyltransferase activity"/>
    <property type="evidence" value="ECO:0007669"/>
    <property type="project" value="InterPro"/>
</dbReference>
<keyword evidence="11" id="KW-0325">Glycoprotein</keyword>
<dbReference type="SUPFAM" id="SSF56672">
    <property type="entry name" value="DNA/RNA polymerases"/>
    <property type="match status" value="1"/>
</dbReference>
<dbReference type="GO" id="GO:0045489">
    <property type="term" value="P:pectin biosynthetic process"/>
    <property type="evidence" value="ECO:0007669"/>
    <property type="project" value="UniProtKB-UniPathway"/>
</dbReference>